<dbReference type="InterPro" id="IPR009071">
    <property type="entry name" value="HMG_box_dom"/>
</dbReference>
<dbReference type="Gene3D" id="1.10.30.10">
    <property type="entry name" value="High mobility group box domain"/>
    <property type="match status" value="1"/>
</dbReference>
<feature type="domain" description="HMG box" evidence="5">
    <location>
        <begin position="7"/>
        <end position="75"/>
    </location>
</feature>
<name>A0A397T188_9GLOM</name>
<dbReference type="EMBL" id="QKYT01000245">
    <property type="protein sequence ID" value="RIA88814.1"/>
    <property type="molecule type" value="Genomic_DNA"/>
</dbReference>
<dbReference type="PANTHER" id="PTHR45789:SF2">
    <property type="entry name" value="FI18025P1"/>
    <property type="match status" value="1"/>
</dbReference>
<dbReference type="AlphaFoldDB" id="A0A397T188"/>
<dbReference type="InterPro" id="IPR036910">
    <property type="entry name" value="HMG_box_dom_sf"/>
</dbReference>
<feature type="DNA-binding region" description="HMG box" evidence="3">
    <location>
        <begin position="7"/>
        <end position="75"/>
    </location>
</feature>
<evidence type="ECO:0000313" key="7">
    <source>
        <dbReference type="Proteomes" id="UP000265703"/>
    </source>
</evidence>
<protein>
    <recommendedName>
        <fullName evidence="5">HMG box domain-containing protein</fullName>
    </recommendedName>
</protein>
<dbReference type="Pfam" id="PF00505">
    <property type="entry name" value="HMG_box"/>
    <property type="match status" value="1"/>
</dbReference>
<evidence type="ECO:0000256" key="1">
    <source>
        <dbReference type="ARBA" id="ARBA00023125"/>
    </source>
</evidence>
<dbReference type="PANTHER" id="PTHR45789">
    <property type="entry name" value="FI18025P1"/>
    <property type="match status" value="1"/>
</dbReference>
<keyword evidence="1 3" id="KW-0238">DNA-binding</keyword>
<gene>
    <name evidence="6" type="ORF">C1645_223982</name>
</gene>
<keyword evidence="2 3" id="KW-0539">Nucleus</keyword>
<dbReference type="GO" id="GO:0000981">
    <property type="term" value="F:DNA-binding transcription factor activity, RNA polymerase II-specific"/>
    <property type="evidence" value="ECO:0007669"/>
    <property type="project" value="TreeGrafter"/>
</dbReference>
<evidence type="ECO:0000313" key="6">
    <source>
        <dbReference type="EMBL" id="RIA88814.1"/>
    </source>
</evidence>
<dbReference type="PROSITE" id="PS50118">
    <property type="entry name" value="HMG_BOX_2"/>
    <property type="match status" value="1"/>
</dbReference>
<dbReference type="Proteomes" id="UP000265703">
    <property type="component" value="Unassembled WGS sequence"/>
</dbReference>
<dbReference type="OrthoDB" id="6247875at2759"/>
<evidence type="ECO:0000256" key="3">
    <source>
        <dbReference type="PROSITE-ProRule" id="PRU00267"/>
    </source>
</evidence>
<dbReference type="SUPFAM" id="SSF47095">
    <property type="entry name" value="HMG-box"/>
    <property type="match status" value="1"/>
</dbReference>
<dbReference type="GO" id="GO:0000978">
    <property type="term" value="F:RNA polymerase II cis-regulatory region sequence-specific DNA binding"/>
    <property type="evidence" value="ECO:0007669"/>
    <property type="project" value="TreeGrafter"/>
</dbReference>
<accession>A0A397T188</accession>
<proteinExistence type="predicted"/>
<dbReference type="SMART" id="SM00398">
    <property type="entry name" value="HMG"/>
    <property type="match status" value="1"/>
</dbReference>
<sequence>MPQKSTAPREMNSFIVFRRQLAYVAKQLKISDDGKFLSSAASYIWNGANKEEKQSYTRIAEELKRRHRIRFPNYTYERRKKRTNDEDFIVIDANTIAKPRPIKKRRKSSQTSESIPVLIPEQQETSIPIQEQEHGDWLCQPTLYNPLTSQDDNFGALFTNNECYDEYSGIREDQIPQLCQMVVTPFYSDMSPQDMQLQQQQLQQIYLESPQPIQQTSSFDGFYYGNADVGINYQPSYEYYLERPVDDIFLA</sequence>
<comment type="caution">
    <text evidence="6">The sequence shown here is derived from an EMBL/GenBank/DDBJ whole genome shotgun (WGS) entry which is preliminary data.</text>
</comment>
<dbReference type="GO" id="GO:0005634">
    <property type="term" value="C:nucleus"/>
    <property type="evidence" value="ECO:0007669"/>
    <property type="project" value="UniProtKB-UniRule"/>
</dbReference>
<reference evidence="6 7" key="1">
    <citation type="submission" date="2018-06" db="EMBL/GenBank/DDBJ databases">
        <title>Comparative genomics reveals the genomic features of Rhizophagus irregularis, R. cerebriforme, R. diaphanum and Gigaspora rosea, and their symbiotic lifestyle signature.</title>
        <authorList>
            <person name="Morin E."/>
            <person name="San Clemente H."/>
            <person name="Chen E.C.H."/>
            <person name="De La Providencia I."/>
            <person name="Hainaut M."/>
            <person name="Kuo A."/>
            <person name="Kohler A."/>
            <person name="Murat C."/>
            <person name="Tang N."/>
            <person name="Roy S."/>
            <person name="Loubradou J."/>
            <person name="Henrissat B."/>
            <person name="Grigoriev I.V."/>
            <person name="Corradi N."/>
            <person name="Roux C."/>
            <person name="Martin F.M."/>
        </authorList>
    </citation>
    <scope>NUCLEOTIDE SEQUENCE [LARGE SCALE GENOMIC DNA]</scope>
    <source>
        <strain evidence="6 7">DAOM 227022</strain>
    </source>
</reference>
<dbReference type="InterPro" id="IPR051356">
    <property type="entry name" value="SOX/SOX-like_TF"/>
</dbReference>
<evidence type="ECO:0000256" key="4">
    <source>
        <dbReference type="SAM" id="MobiDB-lite"/>
    </source>
</evidence>
<evidence type="ECO:0000259" key="5">
    <source>
        <dbReference type="PROSITE" id="PS50118"/>
    </source>
</evidence>
<evidence type="ECO:0000256" key="2">
    <source>
        <dbReference type="ARBA" id="ARBA00023242"/>
    </source>
</evidence>
<organism evidence="6 7">
    <name type="scientific">Glomus cerebriforme</name>
    <dbReference type="NCBI Taxonomy" id="658196"/>
    <lineage>
        <taxon>Eukaryota</taxon>
        <taxon>Fungi</taxon>
        <taxon>Fungi incertae sedis</taxon>
        <taxon>Mucoromycota</taxon>
        <taxon>Glomeromycotina</taxon>
        <taxon>Glomeromycetes</taxon>
        <taxon>Glomerales</taxon>
        <taxon>Glomeraceae</taxon>
        <taxon>Glomus</taxon>
    </lineage>
</organism>
<keyword evidence="7" id="KW-1185">Reference proteome</keyword>
<feature type="region of interest" description="Disordered" evidence="4">
    <location>
        <begin position="100"/>
        <end position="123"/>
    </location>
</feature>